<dbReference type="AlphaFoldDB" id="A5Z716"/>
<keyword evidence="1" id="KW-0812">Transmembrane</keyword>
<comment type="caution">
    <text evidence="2">The sequence shown here is derived from an EMBL/GenBank/DDBJ whole genome shotgun (WGS) entry which is preliminary data.</text>
</comment>
<accession>A5Z716</accession>
<proteinExistence type="predicted"/>
<keyword evidence="1" id="KW-0472">Membrane</keyword>
<dbReference type="Proteomes" id="UP000006000">
    <property type="component" value="Unassembled WGS sequence"/>
</dbReference>
<sequence>MDERHSVVDYVVEWIRCKALEAVVWGSGEACCVVGRMRCKALEAVVWGSGEACCVVGRMRYKALEAVVWGSGEAFLCDRCRSRTSIFEVFAILGYVFHFCFHYMLHLQLFYFFRTPIFHFV</sequence>
<feature type="transmembrane region" description="Helical" evidence="1">
    <location>
        <begin position="89"/>
        <end position="113"/>
    </location>
</feature>
<reference evidence="2 3" key="1">
    <citation type="submission" date="2007-03" db="EMBL/GenBank/DDBJ databases">
        <authorList>
            <person name="Fulton L."/>
            <person name="Clifton S."/>
            <person name="Fulton B."/>
            <person name="Xu J."/>
            <person name="Minx P."/>
            <person name="Pepin K.H."/>
            <person name="Johnson M."/>
            <person name="Thiruvilangam P."/>
            <person name="Bhonagiri V."/>
            <person name="Nash W.E."/>
            <person name="Mardis E.R."/>
            <person name="Wilson R.K."/>
        </authorList>
    </citation>
    <scope>NUCLEOTIDE SEQUENCE [LARGE SCALE GENOMIC DNA]</scope>
    <source>
        <strain evidence="2 3">ATCC 27560</strain>
    </source>
</reference>
<evidence type="ECO:0000313" key="3">
    <source>
        <dbReference type="Proteomes" id="UP000006000"/>
    </source>
</evidence>
<reference evidence="2 3" key="2">
    <citation type="submission" date="2007-04" db="EMBL/GenBank/DDBJ databases">
        <title>Draft genome sequence of Eubacterium ventriosum (ATCC 27560).</title>
        <authorList>
            <person name="Sudarsanam P."/>
            <person name="Ley R."/>
            <person name="Guruge J."/>
            <person name="Turnbaugh P.J."/>
            <person name="Mahowald M."/>
            <person name="Liep D."/>
            <person name="Gordon J."/>
        </authorList>
    </citation>
    <scope>NUCLEOTIDE SEQUENCE [LARGE SCALE GENOMIC DNA]</scope>
    <source>
        <strain evidence="2 3">ATCC 27560</strain>
    </source>
</reference>
<gene>
    <name evidence="2" type="ORF">EUBVEN_01499</name>
</gene>
<evidence type="ECO:0000256" key="1">
    <source>
        <dbReference type="SAM" id="Phobius"/>
    </source>
</evidence>
<protein>
    <submittedName>
        <fullName evidence="2">Uncharacterized protein</fullName>
    </submittedName>
</protein>
<organism evidence="2 3">
    <name type="scientific">Eubacterium ventriosum ATCC 27560</name>
    <dbReference type="NCBI Taxonomy" id="411463"/>
    <lineage>
        <taxon>Bacteria</taxon>
        <taxon>Bacillati</taxon>
        <taxon>Bacillota</taxon>
        <taxon>Clostridia</taxon>
        <taxon>Eubacteriales</taxon>
        <taxon>Eubacteriaceae</taxon>
        <taxon>Eubacterium</taxon>
    </lineage>
</organism>
<evidence type="ECO:0000313" key="2">
    <source>
        <dbReference type="EMBL" id="EDM51172.1"/>
    </source>
</evidence>
<dbReference type="EMBL" id="AAVL02000034">
    <property type="protein sequence ID" value="EDM51172.1"/>
    <property type="molecule type" value="Genomic_DNA"/>
</dbReference>
<name>A5Z716_9FIRM</name>
<dbReference type="HOGENOM" id="CLU_2034572_0_0_9"/>
<keyword evidence="1" id="KW-1133">Transmembrane helix</keyword>